<proteinExistence type="predicted"/>
<protein>
    <submittedName>
        <fullName evidence="1">DUF3219 family protein</fullName>
    </submittedName>
</protein>
<gene>
    <name evidence="1" type="ORF">ABC228_07825</name>
</gene>
<name>A0ABU9XFN8_9BACI</name>
<sequence length="98" mass="11426">MNTTVLINSLSVAVEQLDYVDVEKEDNNLKRLTIAFKVTNQQYHDVTVELYKNDFRIRVPERNIDFQAAIENYFTSATNLYEENAVGDFNVTFVEKKL</sequence>
<dbReference type="Proteomes" id="UP001444625">
    <property type="component" value="Unassembled WGS sequence"/>
</dbReference>
<comment type="caution">
    <text evidence="1">The sequence shown here is derived from an EMBL/GenBank/DDBJ whole genome shotgun (WGS) entry which is preliminary data.</text>
</comment>
<accession>A0ABU9XFN8</accession>
<organism evidence="1 2">
    <name type="scientific">Ornithinibacillus xuwenensis</name>
    <dbReference type="NCBI Taxonomy" id="3144668"/>
    <lineage>
        <taxon>Bacteria</taxon>
        <taxon>Bacillati</taxon>
        <taxon>Bacillota</taxon>
        <taxon>Bacilli</taxon>
        <taxon>Bacillales</taxon>
        <taxon>Bacillaceae</taxon>
        <taxon>Ornithinibacillus</taxon>
    </lineage>
</organism>
<dbReference type="InterPro" id="IPR023105">
    <property type="entry name" value="YkvR-like_sf"/>
</dbReference>
<dbReference type="RefSeq" id="WP_345824552.1">
    <property type="nucleotide sequence ID" value="NZ_JBDIML010000002.1"/>
</dbReference>
<reference evidence="1 2" key="1">
    <citation type="submission" date="2024-05" db="EMBL/GenBank/DDBJ databases">
        <authorList>
            <person name="Haq I."/>
            <person name="Ullah Z."/>
            <person name="Ahmad R."/>
            <person name="Li M."/>
            <person name="Tong Y."/>
        </authorList>
    </citation>
    <scope>NUCLEOTIDE SEQUENCE [LARGE SCALE GENOMIC DNA]</scope>
    <source>
        <strain evidence="1 2">16A2E</strain>
    </source>
</reference>
<dbReference type="Gene3D" id="2.40.30.80">
    <property type="entry name" value="YkvR-like"/>
    <property type="match status" value="1"/>
</dbReference>
<dbReference type="InterPro" id="IPR021596">
    <property type="entry name" value="DUF3219"/>
</dbReference>
<evidence type="ECO:0000313" key="2">
    <source>
        <dbReference type="Proteomes" id="UP001444625"/>
    </source>
</evidence>
<evidence type="ECO:0000313" key="1">
    <source>
        <dbReference type="EMBL" id="MEN2767092.1"/>
    </source>
</evidence>
<dbReference type="Pfam" id="PF11514">
    <property type="entry name" value="DUF3219"/>
    <property type="match status" value="1"/>
</dbReference>
<keyword evidence="2" id="KW-1185">Reference proteome</keyword>
<dbReference type="EMBL" id="JBDIML010000002">
    <property type="protein sequence ID" value="MEN2767092.1"/>
    <property type="molecule type" value="Genomic_DNA"/>
</dbReference>
<dbReference type="SUPFAM" id="SSF159173">
    <property type="entry name" value="YkvR-like"/>
    <property type="match status" value="1"/>
</dbReference>